<evidence type="ECO:0000256" key="3">
    <source>
        <dbReference type="ARBA" id="ARBA00008915"/>
    </source>
</evidence>
<dbReference type="PANTHER" id="PTHR13327:SF0">
    <property type="entry name" value="NADH DEHYDROGENASE [UBIQUINONE] 1 BETA SUBCOMPLEX SUBUNIT 11, MITOCHONDRIAL"/>
    <property type="match status" value="1"/>
</dbReference>
<comment type="subcellular location">
    <subcellularLocation>
        <location evidence="2">Mitochondrion inner membrane</location>
        <topology evidence="2">Single-pass membrane protein</topology>
    </subcellularLocation>
</comment>
<organism evidence="18 19">
    <name type="scientific">Microcaecilia unicolor</name>
    <dbReference type="NCBI Taxonomy" id="1415580"/>
    <lineage>
        <taxon>Eukaryota</taxon>
        <taxon>Metazoa</taxon>
        <taxon>Chordata</taxon>
        <taxon>Craniata</taxon>
        <taxon>Vertebrata</taxon>
        <taxon>Euteleostomi</taxon>
        <taxon>Amphibia</taxon>
        <taxon>Gymnophiona</taxon>
        <taxon>Siphonopidae</taxon>
        <taxon>Microcaecilia</taxon>
    </lineage>
</organism>
<evidence type="ECO:0000256" key="17">
    <source>
        <dbReference type="SAM" id="Phobius"/>
    </source>
</evidence>
<evidence type="ECO:0000256" key="15">
    <source>
        <dbReference type="ARBA" id="ARBA00031387"/>
    </source>
</evidence>
<proteinExistence type="inferred from homology"/>
<comment type="subunit">
    <text evidence="16">Complex I is composed of 45 different subunits. Interacts with BCAP31.</text>
</comment>
<evidence type="ECO:0000313" key="19">
    <source>
        <dbReference type="RefSeq" id="XP_030048260.1"/>
    </source>
</evidence>
<keyword evidence="8" id="KW-0999">Mitochondrion inner membrane</keyword>
<evidence type="ECO:0000256" key="9">
    <source>
        <dbReference type="ARBA" id="ARBA00022946"/>
    </source>
</evidence>
<keyword evidence="5" id="KW-0813">Transport</keyword>
<dbReference type="FunCoup" id="A0A6P7XCD7">
    <property type="interactions" value="974"/>
</dbReference>
<evidence type="ECO:0000256" key="5">
    <source>
        <dbReference type="ARBA" id="ARBA00022448"/>
    </source>
</evidence>
<evidence type="ECO:0000256" key="13">
    <source>
        <dbReference type="ARBA" id="ARBA00023136"/>
    </source>
</evidence>
<accession>A0A6P7XCD7</accession>
<sequence length="142" mass="16249">MAFRRFGSLLPVALRALPGVRYRSSVAATTLPGQKVQDVVPVHHGEEEEVNLFEKNPDYHGFSEDPFVDVWNMRMAFFFGISVCIVLGATFVHYLPEQGMRDWARREAERLVKEREALGLPLIEENYYDPAKIILPPDSEKN</sequence>
<name>A0A6P7XCD7_9AMPH</name>
<evidence type="ECO:0000256" key="4">
    <source>
        <dbReference type="ARBA" id="ARBA00018632"/>
    </source>
</evidence>
<dbReference type="Proteomes" id="UP000515156">
    <property type="component" value="Chromosome 2"/>
</dbReference>
<evidence type="ECO:0000313" key="18">
    <source>
        <dbReference type="Proteomes" id="UP000515156"/>
    </source>
</evidence>
<dbReference type="OrthoDB" id="5917019at2759"/>
<evidence type="ECO:0000256" key="7">
    <source>
        <dbReference type="ARBA" id="ARBA00022692"/>
    </source>
</evidence>
<keyword evidence="11 17" id="KW-1133">Transmembrane helix</keyword>
<dbReference type="AlphaFoldDB" id="A0A6P7XCD7"/>
<keyword evidence="18" id="KW-1185">Reference proteome</keyword>
<evidence type="ECO:0000256" key="12">
    <source>
        <dbReference type="ARBA" id="ARBA00023128"/>
    </source>
</evidence>
<dbReference type="GeneID" id="115462392"/>
<dbReference type="InterPro" id="IPR019329">
    <property type="entry name" value="NADH_UbQ_OxRdtase_ESSS_su"/>
</dbReference>
<dbReference type="PANTHER" id="PTHR13327">
    <property type="entry name" value="NADH-UBIQUINONE OXIDOREDUCTASE ESSS SUBUNIT, MITOCHONDRIAL PRECURSOR"/>
    <property type="match status" value="1"/>
</dbReference>
<comment type="similarity">
    <text evidence="3">Belongs to the complex I NDUFB11 subunit family.</text>
</comment>
<comment type="function">
    <text evidence="1">Accessory subunit of the mitochondrial membrane respiratory chain NADH dehydrogenase (Complex I), that is believed not to be involved in catalysis. Complex I functions in the transfer of electrons from NADH to the respiratory chain. The immediate electron acceptor for the enzyme is believed to be ubiquinone.</text>
</comment>
<feature type="transmembrane region" description="Helical" evidence="17">
    <location>
        <begin position="75"/>
        <end position="96"/>
    </location>
</feature>
<protein>
    <recommendedName>
        <fullName evidence="4">NADH dehydrogenase [ubiquinone] 1 beta subcomplex subunit 11, mitochondrial</fullName>
    </recommendedName>
    <alternativeName>
        <fullName evidence="15">Complex I-ESSS</fullName>
    </alternativeName>
    <alternativeName>
        <fullName evidence="14">NADH-ubiquinone oxidoreductase ESSS subunit</fullName>
    </alternativeName>
</protein>
<evidence type="ECO:0000256" key="14">
    <source>
        <dbReference type="ARBA" id="ARBA00030753"/>
    </source>
</evidence>
<dbReference type="GO" id="GO:0005743">
    <property type="term" value="C:mitochondrial inner membrane"/>
    <property type="evidence" value="ECO:0007669"/>
    <property type="project" value="UniProtKB-SubCell"/>
</dbReference>
<keyword evidence="7 17" id="KW-0812">Transmembrane</keyword>
<evidence type="ECO:0000256" key="6">
    <source>
        <dbReference type="ARBA" id="ARBA00022660"/>
    </source>
</evidence>
<dbReference type="Pfam" id="PF10183">
    <property type="entry name" value="ESSS"/>
    <property type="match status" value="1"/>
</dbReference>
<evidence type="ECO:0000256" key="10">
    <source>
        <dbReference type="ARBA" id="ARBA00022982"/>
    </source>
</evidence>
<dbReference type="InParanoid" id="A0A6P7XCD7"/>
<keyword evidence="12" id="KW-0496">Mitochondrion</keyword>
<evidence type="ECO:0000256" key="11">
    <source>
        <dbReference type="ARBA" id="ARBA00022989"/>
    </source>
</evidence>
<evidence type="ECO:0000256" key="8">
    <source>
        <dbReference type="ARBA" id="ARBA00022792"/>
    </source>
</evidence>
<dbReference type="KEGG" id="muo:115462392"/>
<gene>
    <name evidence="19" type="primary">LOC115462392</name>
</gene>
<evidence type="ECO:0000256" key="1">
    <source>
        <dbReference type="ARBA" id="ARBA00003195"/>
    </source>
</evidence>
<keyword evidence="10" id="KW-0249">Electron transport</keyword>
<keyword evidence="6" id="KW-0679">Respiratory chain</keyword>
<keyword evidence="13 17" id="KW-0472">Membrane</keyword>
<dbReference type="RefSeq" id="XP_030048260.1">
    <property type="nucleotide sequence ID" value="XM_030192400.1"/>
</dbReference>
<evidence type="ECO:0000256" key="2">
    <source>
        <dbReference type="ARBA" id="ARBA00004434"/>
    </source>
</evidence>
<keyword evidence="9" id="KW-0809">Transit peptide</keyword>
<reference evidence="19" key="1">
    <citation type="submission" date="2025-08" db="UniProtKB">
        <authorList>
            <consortium name="RefSeq"/>
        </authorList>
    </citation>
    <scope>IDENTIFICATION</scope>
</reference>
<evidence type="ECO:0000256" key="16">
    <source>
        <dbReference type="ARBA" id="ARBA00046528"/>
    </source>
</evidence>